<keyword evidence="4" id="KW-1185">Reference proteome</keyword>
<reference evidence="3" key="1">
    <citation type="submission" date="2022-04" db="EMBL/GenBank/DDBJ databases">
        <title>Alcanivorax sp. CY1518 draft genome sequence.</title>
        <authorList>
            <person name="Zhao G."/>
            <person name="An M."/>
        </authorList>
    </citation>
    <scope>NUCLEOTIDE SEQUENCE</scope>
    <source>
        <strain evidence="3">CY1518</strain>
    </source>
</reference>
<dbReference type="PANTHER" id="PTHR30327:SF1">
    <property type="entry name" value="UPF0301 PROTEIN YQGE"/>
    <property type="match status" value="1"/>
</dbReference>
<proteinExistence type="inferred from homology"/>
<dbReference type="Proteomes" id="UP001165524">
    <property type="component" value="Unassembled WGS sequence"/>
</dbReference>
<comment type="similarity">
    <text evidence="1 2">Belongs to the UPF0301 (AlgH) family.</text>
</comment>
<dbReference type="SUPFAM" id="SSF143456">
    <property type="entry name" value="VC0467-like"/>
    <property type="match status" value="1"/>
</dbReference>
<evidence type="ECO:0000256" key="2">
    <source>
        <dbReference type="HAMAP-Rule" id="MF_00758"/>
    </source>
</evidence>
<organism evidence="3 4">
    <name type="scientific">Alcanivorax quisquiliarum</name>
    <dbReference type="NCBI Taxonomy" id="2933565"/>
    <lineage>
        <taxon>Bacteria</taxon>
        <taxon>Pseudomonadati</taxon>
        <taxon>Pseudomonadota</taxon>
        <taxon>Gammaproteobacteria</taxon>
        <taxon>Oceanospirillales</taxon>
        <taxon>Alcanivoracaceae</taxon>
        <taxon>Alcanivorax</taxon>
    </lineage>
</organism>
<sequence>MDSTSLARQLLIAMPQLDDPGFGQTITYMVEHDAEGAMGLTLNRPRPDITLARVFESMDITPRVTVDETRHPVAAGGPVDPATGFILHPPCEQMWQSTVVLQPGLWLTTSRDVLEAIACGTGPSQSLIALGYAGWEAGQLEQELADNAWLTAPAEPEMVFEVPFAERWHAAARQLGVDLHLLSTQAGHG</sequence>
<evidence type="ECO:0000256" key="1">
    <source>
        <dbReference type="ARBA" id="ARBA00009600"/>
    </source>
</evidence>
<dbReference type="HAMAP" id="MF_00758">
    <property type="entry name" value="UPF0301"/>
    <property type="match status" value="1"/>
</dbReference>
<comment type="caution">
    <text evidence="3">The sequence shown here is derived from an EMBL/GenBank/DDBJ whole genome shotgun (WGS) entry which is preliminary data.</text>
</comment>
<evidence type="ECO:0000313" key="4">
    <source>
        <dbReference type="Proteomes" id="UP001165524"/>
    </source>
</evidence>
<dbReference type="EMBL" id="JALKII010000002">
    <property type="protein sequence ID" value="MCK0536828.1"/>
    <property type="molecule type" value="Genomic_DNA"/>
</dbReference>
<evidence type="ECO:0000313" key="3">
    <source>
        <dbReference type="EMBL" id="MCK0536828.1"/>
    </source>
</evidence>
<gene>
    <name evidence="3" type="ORF">MU846_03825</name>
</gene>
<protein>
    <recommendedName>
        <fullName evidence="2">UPF0301 protein MU846_03825</fullName>
    </recommendedName>
</protein>
<dbReference type="Pfam" id="PF02622">
    <property type="entry name" value="DUF179"/>
    <property type="match status" value="1"/>
</dbReference>
<accession>A0ABT0E4S8</accession>
<dbReference type="RefSeq" id="WP_246948598.1">
    <property type="nucleotide sequence ID" value="NZ_JALKII010000002.1"/>
</dbReference>
<name>A0ABT0E4S8_9GAMM</name>
<dbReference type="Gene3D" id="3.40.1740.10">
    <property type="entry name" value="VC0467-like"/>
    <property type="match status" value="1"/>
</dbReference>
<dbReference type="InterPro" id="IPR003774">
    <property type="entry name" value="AlgH-like"/>
</dbReference>
<dbReference type="PANTHER" id="PTHR30327">
    <property type="entry name" value="UNCHARACTERIZED PROTEIN YQGE"/>
    <property type="match status" value="1"/>
</dbReference>
<dbReference type="NCBIfam" id="NF001266">
    <property type="entry name" value="PRK00228.1-1"/>
    <property type="match status" value="1"/>
</dbReference>